<organism evidence="3">
    <name type="scientific">Arion vulgaris</name>
    <dbReference type="NCBI Taxonomy" id="1028688"/>
    <lineage>
        <taxon>Eukaryota</taxon>
        <taxon>Metazoa</taxon>
        <taxon>Spiralia</taxon>
        <taxon>Lophotrochozoa</taxon>
        <taxon>Mollusca</taxon>
        <taxon>Gastropoda</taxon>
        <taxon>Heterobranchia</taxon>
        <taxon>Euthyneura</taxon>
        <taxon>Panpulmonata</taxon>
        <taxon>Eupulmonata</taxon>
        <taxon>Stylommatophora</taxon>
        <taxon>Helicina</taxon>
        <taxon>Arionoidea</taxon>
        <taxon>Arionidae</taxon>
        <taxon>Arion</taxon>
    </lineage>
</organism>
<feature type="compositionally biased region" description="Polar residues" evidence="1">
    <location>
        <begin position="14"/>
        <end position="23"/>
    </location>
</feature>
<dbReference type="AlphaFoldDB" id="A0A0B7BNH3"/>
<reference evidence="3" key="1">
    <citation type="submission" date="2014-12" db="EMBL/GenBank/DDBJ databases">
        <title>Insight into the proteome of Arion vulgaris.</title>
        <authorList>
            <person name="Aradska J."/>
            <person name="Bulat T."/>
            <person name="Smidak R."/>
            <person name="Sarate P."/>
            <person name="Gangsoo J."/>
            <person name="Sialana F."/>
            <person name="Bilban M."/>
            <person name="Lubec G."/>
        </authorList>
    </citation>
    <scope>NUCLEOTIDE SEQUENCE</scope>
    <source>
        <tissue evidence="3">Skin</tissue>
    </source>
</reference>
<proteinExistence type="predicted"/>
<evidence type="ECO:0000313" key="2">
    <source>
        <dbReference type="EMBL" id="CEK93904.1"/>
    </source>
</evidence>
<feature type="region of interest" description="Disordered" evidence="1">
    <location>
        <begin position="1"/>
        <end position="23"/>
    </location>
</feature>
<accession>A0A0B7BNH3</accession>
<dbReference type="EMBL" id="HACG01047041">
    <property type="protein sequence ID" value="CEK93906.1"/>
    <property type="molecule type" value="Transcribed_RNA"/>
</dbReference>
<gene>
    <name evidence="3" type="primary">ORF197835</name>
    <name evidence="2" type="synonym">ORF197826</name>
</gene>
<sequence length="73" mass="8306">MNRTGGCGDGSDAPSRNHNQKYTSLEPMGLVEIKKSIWRRTLEEEVQVIRSVVDRTDIHQLVSAQNRGNKLVW</sequence>
<name>A0A0B7BNH3_9EUPU</name>
<evidence type="ECO:0000313" key="3">
    <source>
        <dbReference type="EMBL" id="CEK93906.1"/>
    </source>
</evidence>
<dbReference type="EMBL" id="HACG01047039">
    <property type="protein sequence ID" value="CEK93904.1"/>
    <property type="molecule type" value="Transcribed_RNA"/>
</dbReference>
<evidence type="ECO:0000256" key="1">
    <source>
        <dbReference type="SAM" id="MobiDB-lite"/>
    </source>
</evidence>
<protein>
    <submittedName>
        <fullName evidence="3">Uncharacterized protein</fullName>
    </submittedName>
</protein>